<dbReference type="RefSeq" id="WP_005869803.1">
    <property type="nucleotide sequence ID" value="NZ_ACYG01000009.1"/>
</dbReference>
<dbReference type="eggNOG" id="ENOG5033MHU">
    <property type="taxonomic scope" value="Bacteria"/>
</dbReference>
<name>C8PF65_9BACT</name>
<dbReference type="OrthoDB" id="5355559at2"/>
<keyword evidence="1" id="KW-0732">Signal</keyword>
<organism evidence="2 3">
    <name type="scientific">Campylobacter gracilis RM3268</name>
    <dbReference type="NCBI Taxonomy" id="553220"/>
    <lineage>
        <taxon>Bacteria</taxon>
        <taxon>Pseudomonadati</taxon>
        <taxon>Campylobacterota</taxon>
        <taxon>Epsilonproteobacteria</taxon>
        <taxon>Campylobacterales</taxon>
        <taxon>Campylobacteraceae</taxon>
        <taxon>Campylobacter</taxon>
    </lineage>
</organism>
<evidence type="ECO:0000313" key="3">
    <source>
        <dbReference type="Proteomes" id="UP000005709"/>
    </source>
</evidence>
<comment type="caution">
    <text evidence="2">The sequence shown here is derived from an EMBL/GenBank/DDBJ whole genome shotgun (WGS) entry which is preliminary data.</text>
</comment>
<sequence length="123" mass="13622">MFKVLSCAALALVLLGCGSNQLRQSPDSAMNKQAQSEKTITQENAKTFYFVDDKGKKLSLSSNDDFNTAVLKDDSGKSYDLKRERAADGIYMENKDGVSIHFKKGEGIVEFSKYKSIPITEVK</sequence>
<dbReference type="AlphaFoldDB" id="C8PF65"/>
<dbReference type="Proteomes" id="UP000005709">
    <property type="component" value="Unassembled WGS sequence"/>
</dbReference>
<gene>
    <name evidence="2" type="ORF">CAMGR0001_2706</name>
</gene>
<proteinExistence type="predicted"/>
<evidence type="ECO:0008006" key="4">
    <source>
        <dbReference type="Google" id="ProtNLM"/>
    </source>
</evidence>
<dbReference type="PROSITE" id="PS51257">
    <property type="entry name" value="PROKAR_LIPOPROTEIN"/>
    <property type="match status" value="1"/>
</dbReference>
<dbReference type="EMBL" id="ACYG01000009">
    <property type="protein sequence ID" value="EEV18693.1"/>
    <property type="molecule type" value="Genomic_DNA"/>
</dbReference>
<dbReference type="STRING" id="824.CGRAC_0296"/>
<feature type="signal peptide" evidence="1">
    <location>
        <begin position="1"/>
        <end position="22"/>
    </location>
</feature>
<keyword evidence="3" id="KW-1185">Reference proteome</keyword>
<reference evidence="2 3" key="1">
    <citation type="submission" date="2009-07" db="EMBL/GenBank/DDBJ databases">
        <authorList>
            <person name="Madupu R."/>
            <person name="Sebastian Y."/>
            <person name="Durkin A.S."/>
            <person name="Torralba M."/>
            <person name="Methe B."/>
            <person name="Sutton G.G."/>
            <person name="Strausberg R.L."/>
            <person name="Nelson K.E."/>
        </authorList>
    </citation>
    <scope>NUCLEOTIDE SEQUENCE [LARGE SCALE GENOMIC DNA]</scope>
    <source>
        <strain evidence="2 3">RM3268</strain>
    </source>
</reference>
<evidence type="ECO:0000313" key="2">
    <source>
        <dbReference type="EMBL" id="EEV18693.1"/>
    </source>
</evidence>
<accession>C8PF65</accession>
<feature type="chain" id="PRO_5002991243" description="C-type lysozyme inhibitor domain-containing protein" evidence="1">
    <location>
        <begin position="23"/>
        <end position="123"/>
    </location>
</feature>
<protein>
    <recommendedName>
        <fullName evidence="4">C-type lysozyme inhibitor domain-containing protein</fullName>
    </recommendedName>
</protein>
<evidence type="ECO:0000256" key="1">
    <source>
        <dbReference type="SAM" id="SignalP"/>
    </source>
</evidence>